<accession>A0ABT1CJH8</accession>
<dbReference type="PROSITE" id="PS51186">
    <property type="entry name" value="GNAT"/>
    <property type="match status" value="1"/>
</dbReference>
<feature type="domain" description="N-acetyltransferase" evidence="1">
    <location>
        <begin position="1"/>
        <end position="67"/>
    </location>
</feature>
<organism evidence="2 3">
    <name type="scientific">Asaia lannensis NBRC 102526</name>
    <dbReference type="NCBI Taxonomy" id="1307926"/>
    <lineage>
        <taxon>Bacteria</taxon>
        <taxon>Pseudomonadati</taxon>
        <taxon>Pseudomonadota</taxon>
        <taxon>Alphaproteobacteria</taxon>
        <taxon>Acetobacterales</taxon>
        <taxon>Acetobacteraceae</taxon>
        <taxon>Asaia</taxon>
    </lineage>
</organism>
<keyword evidence="3" id="KW-1185">Reference proteome</keyword>
<proteinExistence type="predicted"/>
<protein>
    <submittedName>
        <fullName evidence="2">GNAT family N-acetyltransferase</fullName>
    </submittedName>
</protein>
<name>A0ABT1CJH8_9PROT</name>
<dbReference type="RefSeq" id="WP_252850005.1">
    <property type="nucleotide sequence ID" value="NZ_BAPW01000008.1"/>
</dbReference>
<dbReference type="Pfam" id="PF00583">
    <property type="entry name" value="Acetyltransf_1"/>
    <property type="match status" value="1"/>
</dbReference>
<dbReference type="Proteomes" id="UP001523401">
    <property type="component" value="Unassembled WGS sequence"/>
</dbReference>
<sequence length="67" mass="7288">MSPAVHRKSVQAGTCWVAVDVQDVPVGFLTAHLQGETLHILEMSVASDWQGKGIGRALIQAVKYWSI</sequence>
<reference evidence="2 3" key="1">
    <citation type="submission" date="2022-06" db="EMBL/GenBank/DDBJ databases">
        <title>Whole-genome of Asaia lannensis strain LMG 27011T.</title>
        <authorList>
            <person name="Sombolestani A."/>
        </authorList>
    </citation>
    <scope>NUCLEOTIDE SEQUENCE [LARGE SCALE GENOMIC DNA]</scope>
    <source>
        <strain evidence="2 3">NBRC 102526</strain>
    </source>
</reference>
<evidence type="ECO:0000313" key="2">
    <source>
        <dbReference type="EMBL" id="MCO6161020.1"/>
    </source>
</evidence>
<dbReference type="InterPro" id="IPR016181">
    <property type="entry name" value="Acyl_CoA_acyltransferase"/>
</dbReference>
<dbReference type="SUPFAM" id="SSF55729">
    <property type="entry name" value="Acyl-CoA N-acyltransferases (Nat)"/>
    <property type="match status" value="1"/>
</dbReference>
<dbReference type="CDD" id="cd04301">
    <property type="entry name" value="NAT_SF"/>
    <property type="match status" value="1"/>
</dbReference>
<dbReference type="EMBL" id="JAMXQU010000013">
    <property type="protein sequence ID" value="MCO6161020.1"/>
    <property type="molecule type" value="Genomic_DNA"/>
</dbReference>
<gene>
    <name evidence="2" type="ORF">NF685_13350</name>
</gene>
<evidence type="ECO:0000259" key="1">
    <source>
        <dbReference type="PROSITE" id="PS51186"/>
    </source>
</evidence>
<evidence type="ECO:0000313" key="3">
    <source>
        <dbReference type="Proteomes" id="UP001523401"/>
    </source>
</evidence>
<dbReference type="Gene3D" id="3.40.630.30">
    <property type="match status" value="1"/>
</dbReference>
<dbReference type="InterPro" id="IPR000182">
    <property type="entry name" value="GNAT_dom"/>
</dbReference>
<comment type="caution">
    <text evidence="2">The sequence shown here is derived from an EMBL/GenBank/DDBJ whole genome shotgun (WGS) entry which is preliminary data.</text>
</comment>